<keyword evidence="2 9" id="KW-0808">Transferase</keyword>
<protein>
    <recommendedName>
        <fullName evidence="9">Thiamine-phosphate synthase</fullName>
        <shortName evidence="9">TP synthase</shortName>
        <shortName evidence="9">TPS</shortName>
        <ecNumber evidence="9">2.5.1.3</ecNumber>
    </recommendedName>
    <alternativeName>
        <fullName evidence="9">Thiamine-phosphate pyrophosphorylase</fullName>
        <shortName evidence="9">TMP pyrophosphorylase</shortName>
        <shortName evidence="9">TMP-PPase</shortName>
    </alternativeName>
</protein>
<dbReference type="Pfam" id="PF02581">
    <property type="entry name" value="TMP-TENI"/>
    <property type="match status" value="1"/>
</dbReference>
<dbReference type="OrthoDB" id="9812206at2"/>
<feature type="binding site" evidence="9">
    <location>
        <position position="80"/>
    </location>
    <ligand>
        <name>Mg(2+)</name>
        <dbReference type="ChEBI" id="CHEBI:18420"/>
    </ligand>
</feature>
<evidence type="ECO:0000313" key="14">
    <source>
        <dbReference type="Proteomes" id="UP000076268"/>
    </source>
</evidence>
<feature type="binding site" evidence="9">
    <location>
        <position position="147"/>
    </location>
    <ligand>
        <name>4-amino-2-methyl-5-(diphosphooxymethyl)pyrimidine</name>
        <dbReference type="ChEBI" id="CHEBI:57841"/>
    </ligand>
</feature>
<evidence type="ECO:0000256" key="7">
    <source>
        <dbReference type="ARBA" id="ARBA00047851"/>
    </source>
</evidence>
<evidence type="ECO:0000256" key="2">
    <source>
        <dbReference type="ARBA" id="ARBA00022679"/>
    </source>
</evidence>
<feature type="binding site" evidence="9">
    <location>
        <begin position="144"/>
        <end position="146"/>
    </location>
    <ligand>
        <name>2-[(2R,5Z)-2-carboxy-4-methylthiazol-5(2H)-ylidene]ethyl phosphate</name>
        <dbReference type="ChEBI" id="CHEBI:62899"/>
    </ligand>
</feature>
<comment type="similarity">
    <text evidence="9 10">Belongs to the thiamine-phosphate synthase family.</text>
</comment>
<dbReference type="NCBIfam" id="TIGR00693">
    <property type="entry name" value="thiE"/>
    <property type="match status" value="1"/>
</dbReference>
<dbReference type="InterPro" id="IPR013785">
    <property type="entry name" value="Aldolase_TIM"/>
</dbReference>
<dbReference type="UniPathway" id="UPA00060">
    <property type="reaction ID" value="UER00141"/>
</dbReference>
<dbReference type="GO" id="GO:0004789">
    <property type="term" value="F:thiamine-phosphate diphosphorylase activity"/>
    <property type="evidence" value="ECO:0007669"/>
    <property type="project" value="UniProtKB-UniRule"/>
</dbReference>
<dbReference type="EMBL" id="LSGP01000001">
    <property type="protein sequence ID" value="KYZ78300.1"/>
    <property type="molecule type" value="Genomic_DNA"/>
</dbReference>
<comment type="catalytic activity">
    <reaction evidence="8 9 10">
        <text>2-[(2R,5Z)-2-carboxy-4-methylthiazol-5(2H)-ylidene]ethyl phosphate + 4-amino-2-methyl-5-(diphosphooxymethyl)pyrimidine + 2 H(+) = thiamine phosphate + CO2 + diphosphate</text>
        <dbReference type="Rhea" id="RHEA:47844"/>
        <dbReference type="ChEBI" id="CHEBI:15378"/>
        <dbReference type="ChEBI" id="CHEBI:16526"/>
        <dbReference type="ChEBI" id="CHEBI:33019"/>
        <dbReference type="ChEBI" id="CHEBI:37575"/>
        <dbReference type="ChEBI" id="CHEBI:57841"/>
        <dbReference type="ChEBI" id="CHEBI:62899"/>
        <dbReference type="EC" id="2.5.1.3"/>
    </reaction>
</comment>
<evidence type="ECO:0000256" key="1">
    <source>
        <dbReference type="ARBA" id="ARBA00005165"/>
    </source>
</evidence>
<evidence type="ECO:0000256" key="5">
    <source>
        <dbReference type="ARBA" id="ARBA00022977"/>
    </source>
</evidence>
<keyword evidence="14" id="KW-1185">Reference proteome</keyword>
<reference evidence="13 14" key="1">
    <citation type="submission" date="2016-02" db="EMBL/GenBank/DDBJ databases">
        <title>Anaerosporomusa subterraneum gen. nov., sp. nov., a spore-forming obligate anaerobe isolated from saprolite.</title>
        <authorList>
            <person name="Choi J.K."/>
            <person name="Shah M."/>
            <person name="Yee N."/>
        </authorList>
    </citation>
    <scope>NUCLEOTIDE SEQUENCE [LARGE SCALE GENOMIC DNA]</scope>
    <source>
        <strain evidence="13 14">RU4</strain>
    </source>
</reference>
<comment type="cofactor">
    <cofactor evidence="9">
        <name>Mg(2+)</name>
        <dbReference type="ChEBI" id="CHEBI:18420"/>
    </cofactor>
    <text evidence="9">Binds 1 Mg(2+) ion per subunit.</text>
</comment>
<dbReference type="AlphaFoldDB" id="A0A154BWX8"/>
<comment type="catalytic activity">
    <reaction evidence="6 9 10">
        <text>4-methyl-5-(2-phosphooxyethyl)-thiazole + 4-amino-2-methyl-5-(diphosphooxymethyl)pyrimidine + H(+) = thiamine phosphate + diphosphate</text>
        <dbReference type="Rhea" id="RHEA:22328"/>
        <dbReference type="ChEBI" id="CHEBI:15378"/>
        <dbReference type="ChEBI" id="CHEBI:33019"/>
        <dbReference type="ChEBI" id="CHEBI:37575"/>
        <dbReference type="ChEBI" id="CHEBI:57841"/>
        <dbReference type="ChEBI" id="CHEBI:58296"/>
        <dbReference type="EC" id="2.5.1.3"/>
    </reaction>
</comment>
<name>A0A154BWX8_ANASB</name>
<feature type="binding site" evidence="9">
    <location>
        <position position="175"/>
    </location>
    <ligand>
        <name>2-[(2R,5Z)-2-carboxy-4-methylthiazol-5(2H)-ylidene]ethyl phosphate</name>
        <dbReference type="ChEBI" id="CHEBI:62899"/>
    </ligand>
</feature>
<feature type="binding site" evidence="9">
    <location>
        <position position="118"/>
    </location>
    <ligand>
        <name>4-amino-2-methyl-5-(diphosphooxymethyl)pyrimidine</name>
        <dbReference type="ChEBI" id="CHEBI:57841"/>
    </ligand>
</feature>
<evidence type="ECO:0000313" key="13">
    <source>
        <dbReference type="EMBL" id="KYZ78300.1"/>
    </source>
</evidence>
<gene>
    <name evidence="9" type="primary">thiE</name>
    <name evidence="13" type="ORF">AXX12_01130</name>
</gene>
<keyword evidence="4 9" id="KW-0460">Magnesium</keyword>
<accession>A0A154BWX8</accession>
<keyword evidence="5 9" id="KW-0784">Thiamine biosynthesis</keyword>
<dbReference type="GO" id="GO:0009228">
    <property type="term" value="P:thiamine biosynthetic process"/>
    <property type="evidence" value="ECO:0007669"/>
    <property type="project" value="UniProtKB-KW"/>
</dbReference>
<comment type="catalytic activity">
    <reaction evidence="7 9 10">
        <text>2-(2-carboxy-4-methylthiazol-5-yl)ethyl phosphate + 4-amino-2-methyl-5-(diphosphooxymethyl)pyrimidine + 2 H(+) = thiamine phosphate + CO2 + diphosphate</text>
        <dbReference type="Rhea" id="RHEA:47848"/>
        <dbReference type="ChEBI" id="CHEBI:15378"/>
        <dbReference type="ChEBI" id="CHEBI:16526"/>
        <dbReference type="ChEBI" id="CHEBI:33019"/>
        <dbReference type="ChEBI" id="CHEBI:37575"/>
        <dbReference type="ChEBI" id="CHEBI:57841"/>
        <dbReference type="ChEBI" id="CHEBI:62890"/>
        <dbReference type="EC" id="2.5.1.3"/>
    </reaction>
</comment>
<dbReference type="Proteomes" id="UP000076268">
    <property type="component" value="Unassembled WGS sequence"/>
</dbReference>
<keyword evidence="3 9" id="KW-0479">Metal-binding</keyword>
<comment type="caution">
    <text evidence="13">The sequence shown here is derived from an EMBL/GenBank/DDBJ whole genome shotgun (WGS) entry which is preliminary data.</text>
</comment>
<dbReference type="CDD" id="cd00564">
    <property type="entry name" value="TMP_TenI"/>
    <property type="match status" value="1"/>
</dbReference>
<feature type="binding site" evidence="9">
    <location>
        <position position="79"/>
    </location>
    <ligand>
        <name>4-amino-2-methyl-5-(diphosphooxymethyl)pyrimidine</name>
        <dbReference type="ChEBI" id="CHEBI:57841"/>
    </ligand>
</feature>
<dbReference type="HAMAP" id="MF_00097">
    <property type="entry name" value="TMP_synthase"/>
    <property type="match status" value="1"/>
</dbReference>
<evidence type="ECO:0000256" key="9">
    <source>
        <dbReference type="HAMAP-Rule" id="MF_00097"/>
    </source>
</evidence>
<proteinExistence type="inferred from homology"/>
<feature type="binding site" evidence="9">
    <location>
        <begin position="47"/>
        <end position="51"/>
    </location>
    <ligand>
        <name>4-amino-2-methyl-5-(diphosphooxymethyl)pyrimidine</name>
        <dbReference type="ChEBI" id="CHEBI:57841"/>
    </ligand>
</feature>
<dbReference type="STRING" id="1794912.AXX12_01130"/>
<evidence type="ECO:0000256" key="6">
    <source>
        <dbReference type="ARBA" id="ARBA00047334"/>
    </source>
</evidence>
<comment type="pathway">
    <text evidence="1 9 11">Cofactor biosynthesis; thiamine diphosphate biosynthesis; thiamine phosphate from 4-amino-2-methyl-5-diphosphomethylpyrimidine and 4-methyl-5-(2-phosphoethyl)-thiazole: step 1/1.</text>
</comment>
<dbReference type="InterPro" id="IPR036206">
    <property type="entry name" value="ThiamineP_synth_sf"/>
</dbReference>
<dbReference type="GO" id="GO:0009229">
    <property type="term" value="P:thiamine diphosphate biosynthetic process"/>
    <property type="evidence" value="ECO:0007669"/>
    <property type="project" value="UniProtKB-UniRule"/>
</dbReference>
<sequence>MNARRIRARDVFQSAGLYCLTDSKLSCGRNNLTIVEQMLSAGLRIVQYREKNQSQLTMYKECLAIRDLTRSFGATFIVNDDIALAMAVCADGVHVGQDDLPVPAVRLLVGESMLIGLSTHTPEQAQAAVRLGADYIGVGPVYSTLTKKDVGNPVGLSYVDYVAKNIALASVAIGGINAANVAEVIRHGADCAAMISDIVSAADISQQIQLVQTLIKQARRLRG</sequence>
<feature type="domain" description="Thiamine phosphate synthase/TenI" evidence="12">
    <location>
        <begin position="17"/>
        <end position="198"/>
    </location>
</feature>
<evidence type="ECO:0000256" key="10">
    <source>
        <dbReference type="RuleBase" id="RU003826"/>
    </source>
</evidence>
<dbReference type="FunFam" id="3.20.20.70:FF:000096">
    <property type="entry name" value="Thiamine-phosphate synthase"/>
    <property type="match status" value="1"/>
</dbReference>
<dbReference type="GO" id="GO:0005737">
    <property type="term" value="C:cytoplasm"/>
    <property type="evidence" value="ECO:0007669"/>
    <property type="project" value="TreeGrafter"/>
</dbReference>
<organism evidence="13 14">
    <name type="scientific">Anaerosporomusa subterranea</name>
    <dbReference type="NCBI Taxonomy" id="1794912"/>
    <lineage>
        <taxon>Bacteria</taxon>
        <taxon>Bacillati</taxon>
        <taxon>Bacillota</taxon>
        <taxon>Negativicutes</taxon>
        <taxon>Acetonemataceae</taxon>
        <taxon>Anaerosporomusa</taxon>
    </lineage>
</organism>
<dbReference type="InterPro" id="IPR022998">
    <property type="entry name" value="ThiamineP_synth_TenI"/>
</dbReference>
<dbReference type="GO" id="GO:0000287">
    <property type="term" value="F:magnesium ion binding"/>
    <property type="evidence" value="ECO:0007669"/>
    <property type="project" value="UniProtKB-UniRule"/>
</dbReference>
<evidence type="ECO:0000259" key="12">
    <source>
        <dbReference type="Pfam" id="PF02581"/>
    </source>
</evidence>
<dbReference type="Gene3D" id="3.20.20.70">
    <property type="entry name" value="Aldolase class I"/>
    <property type="match status" value="1"/>
</dbReference>
<feature type="binding site" evidence="9">
    <location>
        <begin position="195"/>
        <end position="196"/>
    </location>
    <ligand>
        <name>2-[(2R,5Z)-2-carboxy-4-methylthiazol-5(2H)-ylidene]ethyl phosphate</name>
        <dbReference type="ChEBI" id="CHEBI:62899"/>
    </ligand>
</feature>
<dbReference type="EC" id="2.5.1.3" evidence="9"/>
<dbReference type="PANTHER" id="PTHR20857">
    <property type="entry name" value="THIAMINE-PHOSPHATE PYROPHOSPHORYLASE"/>
    <property type="match status" value="1"/>
</dbReference>
<dbReference type="PANTHER" id="PTHR20857:SF15">
    <property type="entry name" value="THIAMINE-PHOSPHATE SYNTHASE"/>
    <property type="match status" value="1"/>
</dbReference>
<evidence type="ECO:0000256" key="11">
    <source>
        <dbReference type="RuleBase" id="RU004253"/>
    </source>
</evidence>
<evidence type="ECO:0000256" key="3">
    <source>
        <dbReference type="ARBA" id="ARBA00022723"/>
    </source>
</evidence>
<dbReference type="InterPro" id="IPR034291">
    <property type="entry name" value="TMP_synthase"/>
</dbReference>
<dbReference type="SUPFAM" id="SSF51391">
    <property type="entry name" value="Thiamin phosphate synthase"/>
    <property type="match status" value="1"/>
</dbReference>
<feature type="binding site" evidence="9">
    <location>
        <position position="99"/>
    </location>
    <ligand>
        <name>Mg(2+)</name>
        <dbReference type="ChEBI" id="CHEBI:18420"/>
    </ligand>
</feature>
<comment type="function">
    <text evidence="9">Condenses 4-methyl-5-(beta-hydroxyethyl)thiazole monophosphate (THZ-P) and 2-methyl-4-amino-5-hydroxymethyl pyrimidine pyrophosphate (HMP-PP) to form thiamine monophosphate (TMP).</text>
</comment>
<evidence type="ECO:0000256" key="4">
    <source>
        <dbReference type="ARBA" id="ARBA00022842"/>
    </source>
</evidence>
<evidence type="ECO:0000256" key="8">
    <source>
        <dbReference type="ARBA" id="ARBA00047883"/>
    </source>
</evidence>